<evidence type="ECO:0000256" key="11">
    <source>
        <dbReference type="RuleBase" id="RU004181"/>
    </source>
</evidence>
<keyword evidence="13" id="KW-1185">Reference proteome</keyword>
<keyword evidence="4 9" id="KW-0812">Transmembrane</keyword>
<gene>
    <name evidence="9 12" type="primary">lspA</name>
    <name evidence="12" type="ORF">HBH26_09540</name>
</gene>
<dbReference type="Pfam" id="PF01252">
    <property type="entry name" value="Peptidase_A8"/>
    <property type="match status" value="1"/>
</dbReference>
<dbReference type="PANTHER" id="PTHR33695">
    <property type="entry name" value="LIPOPROTEIN SIGNAL PEPTIDASE"/>
    <property type="match status" value="1"/>
</dbReference>
<keyword evidence="3 9" id="KW-0645">Protease</keyword>
<comment type="function">
    <text evidence="9 10">This protein specifically catalyzes the removal of signal peptides from prolipoproteins.</text>
</comment>
<dbReference type="InterPro" id="IPR001872">
    <property type="entry name" value="Peptidase_A8"/>
</dbReference>
<evidence type="ECO:0000256" key="1">
    <source>
        <dbReference type="ARBA" id="ARBA00006139"/>
    </source>
</evidence>
<reference evidence="12 13" key="1">
    <citation type="submission" date="2020-03" db="EMBL/GenBank/DDBJ databases">
        <authorList>
            <person name="Wang L."/>
            <person name="He N."/>
            <person name="Li Y."/>
            <person name="Fang Y."/>
            <person name="Zhang F."/>
        </authorList>
    </citation>
    <scope>NUCLEOTIDE SEQUENCE [LARGE SCALE GENOMIC DNA]</scope>
    <source>
        <strain evidence="12 13">36D10-4-7</strain>
    </source>
</reference>
<feature type="active site" evidence="9">
    <location>
        <position position="138"/>
    </location>
</feature>
<keyword evidence="2 9" id="KW-1003">Cell membrane</keyword>
<keyword evidence="8 9" id="KW-0472">Membrane</keyword>
<dbReference type="PANTHER" id="PTHR33695:SF1">
    <property type="entry name" value="LIPOPROTEIN SIGNAL PEPTIDASE"/>
    <property type="match status" value="1"/>
</dbReference>
<proteinExistence type="inferred from homology"/>
<comment type="pathway">
    <text evidence="9">Protein modification; lipoprotein biosynthesis (signal peptide cleavage).</text>
</comment>
<feature type="transmembrane region" description="Helical" evidence="9">
    <location>
        <begin position="147"/>
        <end position="168"/>
    </location>
</feature>
<evidence type="ECO:0000313" key="12">
    <source>
        <dbReference type="EMBL" id="NJR78829.1"/>
    </source>
</evidence>
<evidence type="ECO:0000256" key="6">
    <source>
        <dbReference type="ARBA" id="ARBA00022801"/>
    </source>
</evidence>
<evidence type="ECO:0000256" key="2">
    <source>
        <dbReference type="ARBA" id="ARBA00022475"/>
    </source>
</evidence>
<dbReference type="EC" id="3.4.23.36" evidence="9"/>
<keyword evidence="5 9" id="KW-0064">Aspartyl protease</keyword>
<comment type="similarity">
    <text evidence="1 9 11">Belongs to the peptidase A8 family.</text>
</comment>
<evidence type="ECO:0000256" key="7">
    <source>
        <dbReference type="ARBA" id="ARBA00022989"/>
    </source>
</evidence>
<dbReference type="NCBIfam" id="TIGR00077">
    <property type="entry name" value="lspA"/>
    <property type="match status" value="1"/>
</dbReference>
<evidence type="ECO:0000256" key="10">
    <source>
        <dbReference type="RuleBase" id="RU000594"/>
    </source>
</evidence>
<evidence type="ECO:0000313" key="13">
    <source>
        <dbReference type="Proteomes" id="UP000732399"/>
    </source>
</evidence>
<dbReference type="Proteomes" id="UP000732399">
    <property type="component" value="Unassembled WGS sequence"/>
</dbReference>
<accession>A0ABX1CLJ7</accession>
<comment type="subcellular location">
    <subcellularLocation>
        <location evidence="9">Cell membrane</location>
        <topology evidence="9">Multi-pass membrane protein</topology>
    </subcellularLocation>
</comment>
<evidence type="ECO:0000256" key="8">
    <source>
        <dbReference type="ARBA" id="ARBA00023136"/>
    </source>
</evidence>
<dbReference type="RefSeq" id="WP_168134370.1">
    <property type="nucleotide sequence ID" value="NZ_JAAVJH010000005.1"/>
</dbReference>
<dbReference type="GO" id="GO:0004190">
    <property type="term" value="F:aspartic-type endopeptidase activity"/>
    <property type="evidence" value="ECO:0007669"/>
    <property type="project" value="UniProtKB-EC"/>
</dbReference>
<keyword evidence="7 9" id="KW-1133">Transmembrane helix</keyword>
<comment type="caution">
    <text evidence="9">Lacks conserved residue(s) required for the propagation of feature annotation.</text>
</comment>
<comment type="caution">
    <text evidence="12">The sequence shown here is derived from an EMBL/GenBank/DDBJ whole genome shotgun (WGS) entry which is preliminary data.</text>
</comment>
<feature type="transmembrane region" description="Helical" evidence="9">
    <location>
        <begin position="84"/>
        <end position="103"/>
    </location>
</feature>
<sequence length="187" mass="20418">MRRGLFLAAAVFAADQLTKWIVTGPLGIANFGDYRTLLPIFDLRFVQNTGVSLGLLRSDTNWMQKLLDVISSCTREDFACRADVVRWILVAFTGAIAAGVAVWMTREPKAGDRAALGLVLGGALGNIVDRIRFGYVVDFADLHFGEWRPFLVFNVADAAITIGVLILLARALLIREKPADGSENVHA</sequence>
<name>A0ABX1CLJ7_9SPHN</name>
<comment type="catalytic activity">
    <reaction evidence="9 10">
        <text>Release of signal peptides from bacterial membrane prolipoproteins. Hydrolyzes -Xaa-Yaa-Zaa-|-(S,diacylglyceryl)Cys-, in which Xaa is hydrophobic (preferably Leu), and Yaa (Ala or Ser) and Zaa (Gly or Ala) have small, neutral side chains.</text>
        <dbReference type="EC" id="3.4.23.36"/>
    </reaction>
</comment>
<protein>
    <recommendedName>
        <fullName evidence="9">Lipoprotein signal peptidase</fullName>
        <ecNumber evidence="9">3.4.23.36</ecNumber>
    </recommendedName>
    <alternativeName>
        <fullName evidence="9">Prolipoprotein signal peptidase</fullName>
    </alternativeName>
    <alternativeName>
        <fullName evidence="9">Signal peptidase II</fullName>
        <shortName evidence="9">SPase II</shortName>
    </alternativeName>
</protein>
<evidence type="ECO:0000256" key="3">
    <source>
        <dbReference type="ARBA" id="ARBA00022670"/>
    </source>
</evidence>
<evidence type="ECO:0000256" key="9">
    <source>
        <dbReference type="HAMAP-Rule" id="MF_00161"/>
    </source>
</evidence>
<keyword evidence="6 9" id="KW-0378">Hydrolase</keyword>
<feature type="active site" evidence="9">
    <location>
        <position position="157"/>
    </location>
</feature>
<evidence type="ECO:0000256" key="4">
    <source>
        <dbReference type="ARBA" id="ARBA00022692"/>
    </source>
</evidence>
<organism evidence="12 13">
    <name type="scientific">Sphingomonas corticis</name>
    <dbReference type="NCBI Taxonomy" id="2722791"/>
    <lineage>
        <taxon>Bacteria</taxon>
        <taxon>Pseudomonadati</taxon>
        <taxon>Pseudomonadota</taxon>
        <taxon>Alphaproteobacteria</taxon>
        <taxon>Sphingomonadales</taxon>
        <taxon>Sphingomonadaceae</taxon>
        <taxon>Sphingomonas</taxon>
    </lineage>
</organism>
<evidence type="ECO:0000256" key="5">
    <source>
        <dbReference type="ARBA" id="ARBA00022750"/>
    </source>
</evidence>
<dbReference type="PRINTS" id="PR00781">
    <property type="entry name" value="LIPOSIGPTASE"/>
</dbReference>
<dbReference type="HAMAP" id="MF_00161">
    <property type="entry name" value="LspA"/>
    <property type="match status" value="1"/>
</dbReference>
<dbReference type="PROSITE" id="PS00855">
    <property type="entry name" value="SPASE_II"/>
    <property type="match status" value="1"/>
</dbReference>
<dbReference type="EMBL" id="JAAVJH010000005">
    <property type="protein sequence ID" value="NJR78829.1"/>
    <property type="molecule type" value="Genomic_DNA"/>
</dbReference>